<protein>
    <submittedName>
        <fullName evidence="2">Lrp/AsnC family transcriptional regulator</fullName>
    </submittedName>
</protein>
<name>A0A9X4H1H5_9FIRM</name>
<dbReference type="SMART" id="SM00344">
    <property type="entry name" value="HTH_ASNC"/>
    <property type="match status" value="1"/>
</dbReference>
<evidence type="ECO:0000313" key="3">
    <source>
        <dbReference type="Proteomes" id="UP001154312"/>
    </source>
</evidence>
<evidence type="ECO:0000313" key="2">
    <source>
        <dbReference type="EMBL" id="MDF9407591.1"/>
    </source>
</evidence>
<organism evidence="2 3">
    <name type="scientific">Pelotomaculum isophthalicicum JI</name>
    <dbReference type="NCBI Taxonomy" id="947010"/>
    <lineage>
        <taxon>Bacteria</taxon>
        <taxon>Bacillati</taxon>
        <taxon>Bacillota</taxon>
        <taxon>Clostridia</taxon>
        <taxon>Eubacteriales</taxon>
        <taxon>Desulfotomaculaceae</taxon>
        <taxon>Pelotomaculum</taxon>
    </lineage>
</organism>
<comment type="caution">
    <text evidence="2">The sequence shown here is derived from an EMBL/GenBank/DDBJ whole genome shotgun (WGS) entry which is preliminary data.</text>
</comment>
<evidence type="ECO:0000259" key="1">
    <source>
        <dbReference type="Pfam" id="PF01037"/>
    </source>
</evidence>
<dbReference type="PANTHER" id="PTHR43413">
    <property type="entry name" value="TRANSCRIPTIONAL REGULATOR, ASNC FAMILY"/>
    <property type="match status" value="1"/>
</dbReference>
<dbReference type="AlphaFoldDB" id="A0A9X4H1H5"/>
<dbReference type="Proteomes" id="UP001154312">
    <property type="component" value="Unassembled WGS sequence"/>
</dbReference>
<dbReference type="SUPFAM" id="SSF46785">
    <property type="entry name" value="Winged helix' DNA-binding domain"/>
    <property type="match status" value="1"/>
</dbReference>
<feature type="domain" description="Transcription regulator AsnC/Lrp ligand binding" evidence="1">
    <location>
        <begin position="64"/>
        <end position="138"/>
    </location>
</feature>
<dbReference type="RefSeq" id="WP_277442822.1">
    <property type="nucleotide sequence ID" value="NZ_JAKOAV010000005.1"/>
</dbReference>
<dbReference type="InterPro" id="IPR036390">
    <property type="entry name" value="WH_DNA-bd_sf"/>
</dbReference>
<sequence>MKEILELLESDARLTAGQIATMLGRDEEEVARIIKESEEKKLIQGYFTLVDWDKFGSEKVTAMIEVKISPQRDVGFDAVAERIYRFPEVRSVRLMSGAYDLMVMIEGGTMKEVAHFVSFKLASMEYVLSTATHFVLKTYKHHGVITDDAEEDRRQVIVP</sequence>
<dbReference type="InterPro" id="IPR036388">
    <property type="entry name" value="WH-like_DNA-bd_sf"/>
</dbReference>
<keyword evidence="3" id="KW-1185">Reference proteome</keyword>
<reference evidence="2" key="1">
    <citation type="submission" date="2022-02" db="EMBL/GenBank/DDBJ databases">
        <authorList>
            <person name="Leng L."/>
        </authorList>
    </citation>
    <scope>NUCLEOTIDE SEQUENCE</scope>
    <source>
        <strain evidence="2">JI</strain>
    </source>
</reference>
<dbReference type="InterPro" id="IPR011008">
    <property type="entry name" value="Dimeric_a/b-barrel"/>
</dbReference>
<accession>A0A9X4H1H5</accession>
<dbReference type="PANTHER" id="PTHR43413:SF7">
    <property type="entry name" value="HTH-TYPE TRANSCRIPTIONAL REGULATOR PTR2"/>
    <property type="match status" value="1"/>
</dbReference>
<proteinExistence type="predicted"/>
<dbReference type="InterPro" id="IPR019887">
    <property type="entry name" value="Tscrpt_reg_AsnC/Lrp_C"/>
</dbReference>
<dbReference type="EMBL" id="JAKOAV010000005">
    <property type="protein sequence ID" value="MDF9407591.1"/>
    <property type="molecule type" value="Genomic_DNA"/>
</dbReference>
<dbReference type="Pfam" id="PF01037">
    <property type="entry name" value="AsnC_trans_reg"/>
    <property type="match status" value="1"/>
</dbReference>
<gene>
    <name evidence="2" type="ORF">L7E55_04335</name>
</gene>
<dbReference type="InterPro" id="IPR019888">
    <property type="entry name" value="Tscrpt_reg_AsnC-like"/>
</dbReference>
<dbReference type="SUPFAM" id="SSF54909">
    <property type="entry name" value="Dimeric alpha+beta barrel"/>
    <property type="match status" value="1"/>
</dbReference>
<dbReference type="Gene3D" id="3.30.70.920">
    <property type="match status" value="1"/>
</dbReference>
<dbReference type="Gene3D" id="1.10.10.10">
    <property type="entry name" value="Winged helix-like DNA-binding domain superfamily/Winged helix DNA-binding domain"/>
    <property type="match status" value="1"/>
</dbReference>
<dbReference type="InterPro" id="IPR050684">
    <property type="entry name" value="HTH-Siroheme_Decarb"/>
</dbReference>